<evidence type="ECO:0000256" key="2">
    <source>
        <dbReference type="ARBA" id="ARBA00023034"/>
    </source>
</evidence>
<dbReference type="GO" id="GO:0012505">
    <property type="term" value="C:endomembrane system"/>
    <property type="evidence" value="ECO:0007669"/>
    <property type="project" value="UniProtKB-ARBA"/>
</dbReference>
<evidence type="ECO:0000313" key="5">
    <source>
        <dbReference type="EMBL" id="ACU71428.1"/>
    </source>
</evidence>
<evidence type="ECO:0000313" key="6">
    <source>
        <dbReference type="Proteomes" id="UP000000851"/>
    </source>
</evidence>
<dbReference type="GO" id="GO:0070273">
    <property type="term" value="F:phosphatidylinositol-4-phosphate binding"/>
    <property type="evidence" value="ECO:0007669"/>
    <property type="project" value="InterPro"/>
</dbReference>
<sequence length="254" mass="27280">MSRPARRICTGGAGCGYLRKVLTLGEELLLVALDPDKGVLPGSAAMQIGLNAATLAELAEAGCVRLRLPNGAPGVTVVAGAEEPIAGQPLLAQALEQARSMREGDRHPERAVKNWVAPSLLACLSSLRDREILAWDRPNNGAGSYGRFRLLDTEAAASARARVERVAAGADPSERDLNFAGIVHGLGLDTSHLYKGRRDRKKRAALAAAVERQRFSVLLSRVLPQPSPGQKFTFDSSRDLQMAVEMVKAWDRTP</sequence>
<dbReference type="STRING" id="479433.Caci_2510"/>
<proteinExistence type="predicted"/>
<protein>
    <recommendedName>
        <fullName evidence="7">GPP34 family phosphoprotein</fullName>
    </recommendedName>
</protein>
<comment type="subcellular location">
    <subcellularLocation>
        <location evidence="1">Golgi apparatus membrane</location>
        <topology evidence="1">Peripheral membrane protein</topology>
        <orientation evidence="1">Cytoplasmic side</orientation>
    </subcellularLocation>
</comment>
<dbReference type="InParanoid" id="C7PXH5"/>
<dbReference type="InterPro" id="IPR008628">
    <property type="entry name" value="GPP34-like"/>
</dbReference>
<keyword evidence="2" id="KW-0333">Golgi apparatus</keyword>
<dbReference type="Pfam" id="PF05719">
    <property type="entry name" value="GPP34"/>
    <property type="match status" value="1"/>
</dbReference>
<name>C7PXH5_CATAD</name>
<reference evidence="5 6" key="1">
    <citation type="journal article" date="2009" name="Stand. Genomic Sci.">
        <title>Complete genome sequence of Catenulispora acidiphila type strain (ID 139908).</title>
        <authorList>
            <person name="Copeland A."/>
            <person name="Lapidus A."/>
            <person name="Glavina Del Rio T."/>
            <person name="Nolan M."/>
            <person name="Lucas S."/>
            <person name="Chen F."/>
            <person name="Tice H."/>
            <person name="Cheng J.F."/>
            <person name="Bruce D."/>
            <person name="Goodwin L."/>
            <person name="Pitluck S."/>
            <person name="Mikhailova N."/>
            <person name="Pati A."/>
            <person name="Ivanova N."/>
            <person name="Mavromatis K."/>
            <person name="Chen A."/>
            <person name="Palaniappan K."/>
            <person name="Chain P."/>
            <person name="Land M."/>
            <person name="Hauser L."/>
            <person name="Chang Y.J."/>
            <person name="Jeffries C.D."/>
            <person name="Chertkov O."/>
            <person name="Brettin T."/>
            <person name="Detter J.C."/>
            <person name="Han C."/>
            <person name="Ali Z."/>
            <person name="Tindall B.J."/>
            <person name="Goker M."/>
            <person name="Bristow J."/>
            <person name="Eisen J.A."/>
            <person name="Markowitz V."/>
            <person name="Hugenholtz P."/>
            <person name="Kyrpides N.C."/>
            <person name="Klenk H.P."/>
        </authorList>
    </citation>
    <scope>NUCLEOTIDE SEQUENCE [LARGE SCALE GENOMIC DNA]</scope>
    <source>
        <strain evidence="6">DSM 44928 / JCM 14897 / NBRC 102108 / NRRL B-24433 / ID139908</strain>
    </source>
</reference>
<gene>
    <name evidence="5" type="ordered locus">Caci_2510</name>
</gene>
<organism evidence="5 6">
    <name type="scientific">Catenulispora acidiphila (strain DSM 44928 / JCM 14897 / NBRC 102108 / NRRL B-24433 / ID139908)</name>
    <dbReference type="NCBI Taxonomy" id="479433"/>
    <lineage>
        <taxon>Bacteria</taxon>
        <taxon>Bacillati</taxon>
        <taxon>Actinomycetota</taxon>
        <taxon>Actinomycetes</taxon>
        <taxon>Catenulisporales</taxon>
        <taxon>Catenulisporaceae</taxon>
        <taxon>Catenulispora</taxon>
    </lineage>
</organism>
<accession>C7PXH5</accession>
<evidence type="ECO:0000256" key="4">
    <source>
        <dbReference type="ARBA" id="ARBA00023136"/>
    </source>
</evidence>
<evidence type="ECO:0008006" key="7">
    <source>
        <dbReference type="Google" id="ProtNLM"/>
    </source>
</evidence>
<dbReference type="Proteomes" id="UP000000851">
    <property type="component" value="Chromosome"/>
</dbReference>
<evidence type="ECO:0000256" key="1">
    <source>
        <dbReference type="ARBA" id="ARBA00004255"/>
    </source>
</evidence>
<dbReference type="EMBL" id="CP001700">
    <property type="protein sequence ID" value="ACU71428.1"/>
    <property type="molecule type" value="Genomic_DNA"/>
</dbReference>
<keyword evidence="3" id="KW-0446">Lipid-binding</keyword>
<dbReference type="AlphaFoldDB" id="C7PXH5"/>
<dbReference type="Gene3D" id="1.10.3630.10">
    <property type="entry name" value="yeast vps74-n-term truncation variant domain like"/>
    <property type="match status" value="1"/>
</dbReference>
<keyword evidence="6" id="KW-1185">Reference proteome</keyword>
<dbReference type="GO" id="GO:0005737">
    <property type="term" value="C:cytoplasm"/>
    <property type="evidence" value="ECO:0007669"/>
    <property type="project" value="UniProtKB-ARBA"/>
</dbReference>
<dbReference type="KEGG" id="cai:Caci_2510"/>
<evidence type="ECO:0000256" key="3">
    <source>
        <dbReference type="ARBA" id="ARBA00023121"/>
    </source>
</evidence>
<keyword evidence="4" id="KW-0472">Membrane</keyword>
<dbReference type="HOGENOM" id="CLU_1092778_0_0_11"/>
<dbReference type="InterPro" id="IPR038261">
    <property type="entry name" value="GPP34-like_sf"/>
</dbReference>